<sequence>MAMRVGRVGTDRRSALRSLVSAVLAVVSALSVTAAPGGAATSEMDALAGPAAPADLHVMTFNLRFGSPAEPNSWAQRRPVMRSLLTTEKPDLIGTQEGLAGQLHDLETDLGPGYDFLGKGRLGGDRSEFMAVFYRRERLTPQAYGNFWLSDTPEVPGSDTWNGFAVRMVTWVRFLDRATGKRFYAVNTHLDNLSELARRRSAELIRTRVAAFEPRLPTILTGDFNTPAGASSEVYGDFVEQAGYRDTWTTAPVRGPAYGTFHGYQPLQPDGPRIDWILTSPAITVSAVLINTYRRDTQFPSDHLPVQARLRLP</sequence>
<keyword evidence="3" id="KW-0540">Nuclease</keyword>
<evidence type="ECO:0000256" key="1">
    <source>
        <dbReference type="SAM" id="SignalP"/>
    </source>
</evidence>
<dbReference type="PANTHER" id="PTHR12121">
    <property type="entry name" value="CARBON CATABOLITE REPRESSOR PROTEIN 4"/>
    <property type="match status" value="1"/>
</dbReference>
<dbReference type="Gene3D" id="3.60.10.10">
    <property type="entry name" value="Endonuclease/exonuclease/phosphatase"/>
    <property type="match status" value="1"/>
</dbReference>
<evidence type="ECO:0000313" key="3">
    <source>
        <dbReference type="EMBL" id="MBU2669182.1"/>
    </source>
</evidence>
<name>A0ABS5Z0K8_9ACTN</name>
<keyword evidence="4" id="KW-1185">Reference proteome</keyword>
<dbReference type="RefSeq" id="WP_215793436.1">
    <property type="nucleotide sequence ID" value="NZ_JAHKKG010000013.1"/>
</dbReference>
<proteinExistence type="predicted"/>
<dbReference type="InterPro" id="IPR005135">
    <property type="entry name" value="Endo/exonuclease/phosphatase"/>
</dbReference>
<feature type="signal peptide" evidence="1">
    <location>
        <begin position="1"/>
        <end position="34"/>
    </location>
</feature>
<dbReference type="Proteomes" id="UP001519654">
    <property type="component" value="Unassembled WGS sequence"/>
</dbReference>
<dbReference type="GO" id="GO:0004519">
    <property type="term" value="F:endonuclease activity"/>
    <property type="evidence" value="ECO:0007669"/>
    <property type="project" value="UniProtKB-KW"/>
</dbReference>
<keyword evidence="3" id="KW-0378">Hydrolase</keyword>
<dbReference type="Pfam" id="PF03372">
    <property type="entry name" value="Exo_endo_phos"/>
    <property type="match status" value="1"/>
</dbReference>
<organism evidence="3 4">
    <name type="scientific">Paractinoplanes bogorensis</name>
    <dbReference type="NCBI Taxonomy" id="1610840"/>
    <lineage>
        <taxon>Bacteria</taxon>
        <taxon>Bacillati</taxon>
        <taxon>Actinomycetota</taxon>
        <taxon>Actinomycetes</taxon>
        <taxon>Micromonosporales</taxon>
        <taxon>Micromonosporaceae</taxon>
        <taxon>Paractinoplanes</taxon>
    </lineage>
</organism>
<comment type="caution">
    <text evidence="3">The sequence shown here is derived from an EMBL/GenBank/DDBJ whole genome shotgun (WGS) entry which is preliminary data.</text>
</comment>
<dbReference type="EMBL" id="JAHKKG010000013">
    <property type="protein sequence ID" value="MBU2669182.1"/>
    <property type="molecule type" value="Genomic_DNA"/>
</dbReference>
<feature type="chain" id="PRO_5045914334" evidence="1">
    <location>
        <begin position="35"/>
        <end position="313"/>
    </location>
</feature>
<reference evidence="3 4" key="1">
    <citation type="submission" date="2021-06" db="EMBL/GenBank/DDBJ databases">
        <title>Actinoplanes lichenicola sp. nov., and Actinoplanes ovalisporus sp. nov., isolated from lichen in Thailand.</title>
        <authorList>
            <person name="Saeng-In P."/>
            <person name="Kanchanasin P."/>
            <person name="Yuki M."/>
            <person name="Kudo T."/>
            <person name="Ohkuma M."/>
            <person name="Phongsopitanun W."/>
            <person name="Tanasupawat S."/>
        </authorList>
    </citation>
    <scope>NUCLEOTIDE SEQUENCE [LARGE SCALE GENOMIC DNA]</scope>
    <source>
        <strain evidence="3 4">NBRC 110975</strain>
    </source>
</reference>
<dbReference type="SUPFAM" id="SSF56219">
    <property type="entry name" value="DNase I-like"/>
    <property type="match status" value="1"/>
</dbReference>
<dbReference type="PANTHER" id="PTHR12121:SF36">
    <property type="entry name" value="ENDONUCLEASE_EXONUCLEASE_PHOSPHATASE DOMAIN-CONTAINING PROTEIN"/>
    <property type="match status" value="1"/>
</dbReference>
<evidence type="ECO:0000313" key="4">
    <source>
        <dbReference type="Proteomes" id="UP001519654"/>
    </source>
</evidence>
<protein>
    <submittedName>
        <fullName evidence="3">Endonuclease/exonuclease/phosphatase family protein</fullName>
    </submittedName>
</protein>
<feature type="domain" description="Endonuclease/exonuclease/phosphatase" evidence="2">
    <location>
        <begin position="59"/>
        <end position="303"/>
    </location>
</feature>
<keyword evidence="3" id="KW-0255">Endonuclease</keyword>
<gene>
    <name evidence="3" type="ORF">KOI35_37285</name>
</gene>
<accession>A0ABS5Z0K8</accession>
<dbReference type="CDD" id="cd09083">
    <property type="entry name" value="EEP-1"/>
    <property type="match status" value="1"/>
</dbReference>
<evidence type="ECO:0000259" key="2">
    <source>
        <dbReference type="Pfam" id="PF03372"/>
    </source>
</evidence>
<dbReference type="InterPro" id="IPR036691">
    <property type="entry name" value="Endo/exonu/phosph_ase_sf"/>
</dbReference>
<keyword evidence="1" id="KW-0732">Signal</keyword>
<dbReference type="InterPro" id="IPR050410">
    <property type="entry name" value="CCR4/nocturin_mRNA_transcr"/>
</dbReference>